<dbReference type="InterPro" id="IPR013763">
    <property type="entry name" value="Cyclin-like_dom"/>
</dbReference>
<dbReference type="Gramene" id="mRNA:HanXRQr2_Chr14g0650521">
    <property type="protein sequence ID" value="mRNA:HanXRQr2_Chr14g0650521"/>
    <property type="gene ID" value="HanXRQr2_Chr14g0650521"/>
</dbReference>
<comment type="similarity">
    <text evidence="4">Belongs to the cyclin family.</text>
</comment>
<gene>
    <name evidence="8" type="ORF">HannXRQ_Chr11g0350881</name>
    <name evidence="7" type="ORF">HanXRQr2_Chr14g0650521</name>
</gene>
<dbReference type="EMBL" id="CM007900">
    <property type="protein sequence ID" value="OTG09251.1"/>
    <property type="molecule type" value="Genomic_DNA"/>
</dbReference>
<dbReference type="FunCoup" id="A0A251TH02">
    <property type="interactions" value="988"/>
</dbReference>
<keyword evidence="9" id="KW-1185">Reference proteome</keyword>
<dbReference type="InParanoid" id="A0A251TH02"/>
<dbReference type="Gene3D" id="1.10.472.10">
    <property type="entry name" value="Cyclin-like"/>
    <property type="match status" value="2"/>
</dbReference>
<dbReference type="SMART" id="SM01332">
    <property type="entry name" value="Cyclin_C"/>
    <property type="match status" value="1"/>
</dbReference>
<evidence type="ECO:0000259" key="5">
    <source>
        <dbReference type="SMART" id="SM00385"/>
    </source>
</evidence>
<accession>A0A251TH02</accession>
<dbReference type="GO" id="GO:0005737">
    <property type="term" value="C:cytoplasm"/>
    <property type="evidence" value="ECO:0000318"/>
    <property type="project" value="GO_Central"/>
</dbReference>
<feature type="domain" description="Cyclin C-terminal" evidence="6">
    <location>
        <begin position="169"/>
        <end position="298"/>
    </location>
</feature>
<dbReference type="Pfam" id="PF00134">
    <property type="entry name" value="Cyclin_N"/>
    <property type="match status" value="1"/>
</dbReference>
<dbReference type="Proteomes" id="UP000215914">
    <property type="component" value="Chromosome 11"/>
</dbReference>
<organism evidence="8 9">
    <name type="scientific">Helianthus annuus</name>
    <name type="common">Common sunflower</name>
    <dbReference type="NCBI Taxonomy" id="4232"/>
    <lineage>
        <taxon>Eukaryota</taxon>
        <taxon>Viridiplantae</taxon>
        <taxon>Streptophyta</taxon>
        <taxon>Embryophyta</taxon>
        <taxon>Tracheophyta</taxon>
        <taxon>Spermatophyta</taxon>
        <taxon>Magnoliopsida</taxon>
        <taxon>eudicotyledons</taxon>
        <taxon>Gunneridae</taxon>
        <taxon>Pentapetalae</taxon>
        <taxon>asterids</taxon>
        <taxon>campanulids</taxon>
        <taxon>Asterales</taxon>
        <taxon>Asteraceae</taxon>
        <taxon>Asteroideae</taxon>
        <taxon>Heliantheae alliance</taxon>
        <taxon>Heliantheae</taxon>
        <taxon>Helianthus</taxon>
    </lineage>
</organism>
<protein>
    <submittedName>
        <fullName evidence="7 8">Cyclin</fullName>
    </submittedName>
</protein>
<dbReference type="Pfam" id="PF02984">
    <property type="entry name" value="Cyclin_C"/>
    <property type="match status" value="1"/>
</dbReference>
<dbReference type="InterPro" id="IPR036915">
    <property type="entry name" value="Cyclin-like_sf"/>
</dbReference>
<dbReference type="GO" id="GO:0000082">
    <property type="term" value="P:G1/S transition of mitotic cell cycle"/>
    <property type="evidence" value="ECO:0000318"/>
    <property type="project" value="GO_Central"/>
</dbReference>
<dbReference type="SUPFAM" id="SSF47954">
    <property type="entry name" value="Cyclin-like"/>
    <property type="match status" value="1"/>
</dbReference>
<evidence type="ECO:0000313" key="9">
    <source>
        <dbReference type="Proteomes" id="UP000215914"/>
    </source>
</evidence>
<evidence type="ECO:0000259" key="6">
    <source>
        <dbReference type="SMART" id="SM01332"/>
    </source>
</evidence>
<evidence type="ECO:0000256" key="1">
    <source>
        <dbReference type="ARBA" id="ARBA00022618"/>
    </source>
</evidence>
<reference evidence="7 9" key="1">
    <citation type="journal article" date="2017" name="Nature">
        <title>The sunflower genome provides insights into oil metabolism, flowering and Asterid evolution.</title>
        <authorList>
            <person name="Badouin H."/>
            <person name="Gouzy J."/>
            <person name="Grassa C.J."/>
            <person name="Murat F."/>
            <person name="Staton S.E."/>
            <person name="Cottret L."/>
            <person name="Lelandais-Briere C."/>
            <person name="Owens G.L."/>
            <person name="Carrere S."/>
            <person name="Mayjonade B."/>
            <person name="Legrand L."/>
            <person name="Gill N."/>
            <person name="Kane N.C."/>
            <person name="Bowers J.E."/>
            <person name="Hubner S."/>
            <person name="Bellec A."/>
            <person name="Berard A."/>
            <person name="Berges H."/>
            <person name="Blanchet N."/>
            <person name="Boniface M.C."/>
            <person name="Brunel D."/>
            <person name="Catrice O."/>
            <person name="Chaidir N."/>
            <person name="Claudel C."/>
            <person name="Donnadieu C."/>
            <person name="Faraut T."/>
            <person name="Fievet G."/>
            <person name="Helmstetter N."/>
            <person name="King M."/>
            <person name="Knapp S.J."/>
            <person name="Lai Z."/>
            <person name="Le Paslier M.C."/>
            <person name="Lippi Y."/>
            <person name="Lorenzon L."/>
            <person name="Mandel J.R."/>
            <person name="Marage G."/>
            <person name="Marchand G."/>
            <person name="Marquand E."/>
            <person name="Bret-Mestries E."/>
            <person name="Morien E."/>
            <person name="Nambeesan S."/>
            <person name="Nguyen T."/>
            <person name="Pegot-Espagnet P."/>
            <person name="Pouilly N."/>
            <person name="Raftis F."/>
            <person name="Sallet E."/>
            <person name="Schiex T."/>
            <person name="Thomas J."/>
            <person name="Vandecasteele C."/>
            <person name="Vares D."/>
            <person name="Vear F."/>
            <person name="Vautrin S."/>
            <person name="Crespi M."/>
            <person name="Mangin B."/>
            <person name="Burke J.M."/>
            <person name="Salse J."/>
            <person name="Munos S."/>
            <person name="Vincourt P."/>
            <person name="Rieseberg L.H."/>
            <person name="Langlade N.B."/>
        </authorList>
    </citation>
    <scope>NUCLEOTIDE SEQUENCE [LARGE SCALE GENOMIC DNA]</scope>
    <source>
        <strain evidence="9">cv. SF193</strain>
        <tissue evidence="7">Leaves</tissue>
    </source>
</reference>
<dbReference type="CDD" id="cd20543">
    <property type="entry name" value="CYCLIN_AtCycD-like_rpt1"/>
    <property type="match status" value="1"/>
</dbReference>
<proteinExistence type="inferred from homology"/>
<reference evidence="7" key="3">
    <citation type="submission" date="2020-06" db="EMBL/GenBank/DDBJ databases">
        <title>Helianthus annuus Genome sequencing and assembly Release 2.</title>
        <authorList>
            <person name="Gouzy J."/>
            <person name="Langlade N."/>
            <person name="Munos S."/>
        </authorList>
    </citation>
    <scope>NUCLEOTIDE SEQUENCE</scope>
    <source>
        <tissue evidence="7">Leaves</tissue>
    </source>
</reference>
<dbReference type="OMA" id="CHRTAYL"/>
<dbReference type="CDD" id="cd20544">
    <property type="entry name" value="CYCLIN_AtCycD-like_rpt2"/>
    <property type="match status" value="1"/>
</dbReference>
<keyword evidence="2 4" id="KW-0195">Cyclin</keyword>
<dbReference type="STRING" id="4232.A0A251TH02"/>
<reference evidence="8" key="2">
    <citation type="submission" date="2017-02" db="EMBL/GenBank/DDBJ databases">
        <title>Sunflower complete genome.</title>
        <authorList>
            <person name="Langlade N."/>
            <person name="Munos S."/>
        </authorList>
    </citation>
    <scope>NUCLEOTIDE SEQUENCE [LARGE SCALE GENOMIC DNA]</scope>
    <source>
        <tissue evidence="8">Leaves</tissue>
    </source>
</reference>
<feature type="domain" description="Cyclin-like" evidence="5">
    <location>
        <begin position="177"/>
        <end position="262"/>
    </location>
</feature>
<evidence type="ECO:0000256" key="2">
    <source>
        <dbReference type="ARBA" id="ARBA00023127"/>
    </source>
</evidence>
<dbReference type="SMART" id="SM00385">
    <property type="entry name" value="CYCLIN"/>
    <property type="match status" value="2"/>
</dbReference>
<evidence type="ECO:0000256" key="3">
    <source>
        <dbReference type="ARBA" id="ARBA00023306"/>
    </source>
</evidence>
<dbReference type="EMBL" id="MNCJ02000329">
    <property type="protein sequence ID" value="KAF5769631.1"/>
    <property type="molecule type" value="Genomic_DNA"/>
</dbReference>
<dbReference type="GO" id="GO:0005634">
    <property type="term" value="C:nucleus"/>
    <property type="evidence" value="ECO:0000318"/>
    <property type="project" value="GO_Central"/>
</dbReference>
<dbReference type="InterPro" id="IPR006671">
    <property type="entry name" value="Cyclin_N"/>
</dbReference>
<dbReference type="OrthoDB" id="306099at2759"/>
<keyword evidence="3" id="KW-0131">Cell cycle</keyword>
<dbReference type="InterPro" id="IPR004367">
    <property type="entry name" value="Cyclin_C-dom"/>
</dbReference>
<keyword evidence="1" id="KW-0132">Cell division</keyword>
<dbReference type="InterPro" id="IPR039361">
    <property type="entry name" value="Cyclin"/>
</dbReference>
<evidence type="ECO:0000256" key="4">
    <source>
        <dbReference type="RuleBase" id="RU000383"/>
    </source>
</evidence>
<dbReference type="PANTHER" id="PTHR10177">
    <property type="entry name" value="CYCLINS"/>
    <property type="match status" value="1"/>
</dbReference>
<name>A0A251TH02_HELAN</name>
<sequence>MDPDTTFSLPNLMCEEDDSSSTQVKIKISQPRSDDDRYIRLLIDKETKSNDYGCVCVDEISRNSLKCARLDTVNWIFSIREILGFNFRTVYLSLTYFDRFNSKRLIDSGKEWAIQLLGIACLSLAAKMEEQTIPTLPHYKAQGYNFENSVIQRMELLVLTTLEWKMCGITPFAYLHYFVSKICDECDRNELLVSKAIGFVLDFSKEVNSMDHRPSVVAIAAVLLACDDQLTRSTLECKIGVVSSLHSLDKECIYRCYNLLKELVIKKNHTPDSNSYDLLRNYRKTSSSIGIKRKLTYNGIEQKCPLQKTSRRL</sequence>
<dbReference type="AlphaFoldDB" id="A0A251TH02"/>
<dbReference type="GO" id="GO:0051301">
    <property type="term" value="P:cell division"/>
    <property type="evidence" value="ECO:0007669"/>
    <property type="project" value="UniProtKB-KW"/>
</dbReference>
<dbReference type="GO" id="GO:0016538">
    <property type="term" value="F:cyclin-dependent protein serine/threonine kinase regulator activity"/>
    <property type="evidence" value="ECO:0000318"/>
    <property type="project" value="GO_Central"/>
</dbReference>
<dbReference type="GO" id="GO:0000307">
    <property type="term" value="C:cyclin-dependent protein kinase holoenzyme complex"/>
    <property type="evidence" value="ECO:0000318"/>
    <property type="project" value="GO_Central"/>
</dbReference>
<feature type="domain" description="Cyclin-like" evidence="5">
    <location>
        <begin position="74"/>
        <end position="160"/>
    </location>
</feature>
<evidence type="ECO:0000313" key="7">
    <source>
        <dbReference type="EMBL" id="KAF5769631.1"/>
    </source>
</evidence>
<evidence type="ECO:0000313" key="8">
    <source>
        <dbReference type="EMBL" id="OTG09251.1"/>
    </source>
</evidence>